<name>A0A8A7KAQ4_9FIRM</name>
<dbReference type="RefSeq" id="WP_230866952.1">
    <property type="nucleotide sequence ID" value="NZ_CP046640.1"/>
</dbReference>
<dbReference type="NCBIfam" id="TIGR02896">
    <property type="entry name" value="spore_III_AF"/>
    <property type="match status" value="1"/>
</dbReference>
<organism evidence="2 3">
    <name type="scientific">Iocasia fonsfrigidae</name>
    <dbReference type="NCBI Taxonomy" id="2682810"/>
    <lineage>
        <taxon>Bacteria</taxon>
        <taxon>Bacillati</taxon>
        <taxon>Bacillota</taxon>
        <taxon>Clostridia</taxon>
        <taxon>Halanaerobiales</taxon>
        <taxon>Halanaerobiaceae</taxon>
        <taxon>Iocasia</taxon>
    </lineage>
</organism>
<dbReference type="Pfam" id="PF09581">
    <property type="entry name" value="Spore_III_AF"/>
    <property type="match status" value="1"/>
</dbReference>
<dbReference type="Proteomes" id="UP000665020">
    <property type="component" value="Chromosome"/>
</dbReference>
<feature type="transmembrane region" description="Helical" evidence="1">
    <location>
        <begin position="33"/>
        <end position="54"/>
    </location>
</feature>
<proteinExistence type="predicted"/>
<dbReference type="EMBL" id="CP046640">
    <property type="protein sequence ID" value="QTL98531.1"/>
    <property type="molecule type" value="Genomic_DNA"/>
</dbReference>
<evidence type="ECO:0000313" key="2">
    <source>
        <dbReference type="EMBL" id="QTL98531.1"/>
    </source>
</evidence>
<protein>
    <submittedName>
        <fullName evidence="2">Stage III sporulation protein AF</fullName>
    </submittedName>
</protein>
<reference evidence="2" key="1">
    <citation type="submission" date="2019-12" db="EMBL/GenBank/DDBJ databases">
        <authorList>
            <person name="zhang j."/>
            <person name="sun C.M."/>
        </authorList>
    </citation>
    <scope>NUCLEOTIDE SEQUENCE</scope>
    <source>
        <strain evidence="2">NS-1</strain>
    </source>
</reference>
<feature type="transmembrane region" description="Helical" evidence="1">
    <location>
        <begin position="7"/>
        <end position="27"/>
    </location>
</feature>
<keyword evidence="3" id="KW-1185">Reference proteome</keyword>
<accession>A0A8A7KAQ4</accession>
<dbReference type="KEGG" id="ifn:GM661_11420"/>
<keyword evidence="1" id="KW-1133">Transmembrane helix</keyword>
<keyword evidence="1" id="KW-0472">Membrane</keyword>
<keyword evidence="1" id="KW-0812">Transmembrane</keyword>
<evidence type="ECO:0000256" key="1">
    <source>
        <dbReference type="SAM" id="Phobius"/>
    </source>
</evidence>
<gene>
    <name evidence="2" type="primary">spoIIIAF</name>
    <name evidence="2" type="ORF">GM661_11420</name>
</gene>
<evidence type="ECO:0000313" key="3">
    <source>
        <dbReference type="Proteomes" id="UP000665020"/>
    </source>
</evidence>
<dbReference type="AlphaFoldDB" id="A0A8A7KAQ4"/>
<dbReference type="InterPro" id="IPR014245">
    <property type="entry name" value="Spore_III_AF"/>
</dbReference>
<sequence length="198" mass="22939">MEAVIRWVKNLVFIILFTTLLEMFLPGNKMRKYVRVVMGFFIISIFISPLSAILKGDLTVMQDIIPGKIISGNWEGIIEKGAEIEYENKALIKDYYAEKVRGRVEEVIELYYDSEQYNRDIQVDINDEYQLTGITVFFHRIRENVREIDPVDINNDRSGLKEKNENNIGIDSIKLKNNLSKVFQLSEKEIKIIKAGGD</sequence>